<dbReference type="InterPro" id="IPR002575">
    <property type="entry name" value="Aminoglycoside_PTrfase"/>
</dbReference>
<protein>
    <recommendedName>
        <fullName evidence="3">Altered inheritance of mitochondria protein 9, mitochondrial</fullName>
    </recommendedName>
    <alternativeName>
        <fullName evidence="6">Found in mitochondrial proteome protein 29</fullName>
    </alternativeName>
</protein>
<evidence type="ECO:0000256" key="5">
    <source>
        <dbReference type="ARBA" id="ARBA00023128"/>
    </source>
</evidence>
<dbReference type="EMBL" id="ML976617">
    <property type="protein sequence ID" value="KAF1842990.1"/>
    <property type="molecule type" value="Genomic_DNA"/>
</dbReference>
<dbReference type="Gene3D" id="3.90.1200.10">
    <property type="match status" value="1"/>
</dbReference>
<evidence type="ECO:0000313" key="10">
    <source>
        <dbReference type="Proteomes" id="UP000800039"/>
    </source>
</evidence>
<evidence type="ECO:0000256" key="2">
    <source>
        <dbReference type="ARBA" id="ARBA00005543"/>
    </source>
</evidence>
<comment type="similarity">
    <text evidence="2">Belongs to the AIM9 family.</text>
</comment>
<dbReference type="GeneID" id="63852301"/>
<dbReference type="Proteomes" id="UP000800039">
    <property type="component" value="Unassembled WGS sequence"/>
</dbReference>
<evidence type="ECO:0000259" key="8">
    <source>
        <dbReference type="Pfam" id="PF01636"/>
    </source>
</evidence>
<dbReference type="RefSeq" id="XP_040785553.1">
    <property type="nucleotide sequence ID" value="XM_040935050.1"/>
</dbReference>
<comment type="caution">
    <text evidence="9">The sequence shown here is derived from an EMBL/GenBank/DDBJ whole genome shotgun (WGS) entry which is preliminary data.</text>
</comment>
<dbReference type="InterPro" id="IPR051035">
    <property type="entry name" value="Mito_inheritance_9"/>
</dbReference>
<organism evidence="9 10">
    <name type="scientific">Cucurbitaria berberidis CBS 394.84</name>
    <dbReference type="NCBI Taxonomy" id="1168544"/>
    <lineage>
        <taxon>Eukaryota</taxon>
        <taxon>Fungi</taxon>
        <taxon>Dikarya</taxon>
        <taxon>Ascomycota</taxon>
        <taxon>Pezizomycotina</taxon>
        <taxon>Dothideomycetes</taxon>
        <taxon>Pleosporomycetidae</taxon>
        <taxon>Pleosporales</taxon>
        <taxon>Pleosporineae</taxon>
        <taxon>Cucurbitariaceae</taxon>
        <taxon>Cucurbitaria</taxon>
    </lineage>
</organism>
<evidence type="ECO:0000256" key="4">
    <source>
        <dbReference type="ARBA" id="ARBA00022946"/>
    </source>
</evidence>
<sequence>MRRTCSALRGYVQNHRVINIPFLRPYTSSNGISSTKVSFHTTDWNTRNEFFKFTRGRFILDENENLRNREVAFDMNELAKVAADSVGAAQCVDVRKFTDGMFNKAFLMLMNDGQEVVAKVPNPNAGHAHYTTASEVATMDFARRVLDTPAPRVYAWNSHAQSHSVGAEYIIMEKAQGVPLSQVWDAIALPQKLQVLLALVQIQKRWLSISFSHYGGLYYAKDVRSSSASHYVQDGVVIKNSEFVVGPATGRDWHDAGRAGIDIERGPWSSLSQYLRSIGERETKATQILKPPKQIALFCGPKLYQPDPKEKLTALGQYQHILDAILPEDNTTCDPYLWHDDLHADNIFVDPSNPGKITTIIDWQSCHISPLFNYNADPAFLDWDGLAPENLDLTPKPDLSGLSSEEKSAALRDYAHLNVFIAWRKLMQAKNPGLFEVTEFQKTPSYGLLFLAHRMFEYGEAHFQSLLVDLKDTWPTLTAVTGQSPFPFDFSHADIERIKSKSDGAVAGTELLAQVKETMGELWPDKGFIDHERYDACRAELKEMKEQLIEQLAESEEERAEYERYWPFD</sequence>
<feature type="domain" description="Aminoglycoside phosphotransferase" evidence="8">
    <location>
        <begin position="315"/>
        <end position="371"/>
    </location>
</feature>
<evidence type="ECO:0000256" key="1">
    <source>
        <dbReference type="ARBA" id="ARBA00004173"/>
    </source>
</evidence>
<name>A0A9P4L5S0_9PLEO</name>
<evidence type="ECO:0000256" key="7">
    <source>
        <dbReference type="SAM" id="Coils"/>
    </source>
</evidence>
<evidence type="ECO:0000256" key="6">
    <source>
        <dbReference type="ARBA" id="ARBA00031849"/>
    </source>
</evidence>
<keyword evidence="10" id="KW-1185">Reference proteome</keyword>
<dbReference type="SUPFAM" id="SSF56112">
    <property type="entry name" value="Protein kinase-like (PK-like)"/>
    <property type="match status" value="1"/>
</dbReference>
<evidence type="ECO:0000313" key="9">
    <source>
        <dbReference type="EMBL" id="KAF1842990.1"/>
    </source>
</evidence>
<comment type="subcellular location">
    <subcellularLocation>
        <location evidence="1">Mitochondrion</location>
    </subcellularLocation>
</comment>
<dbReference type="PANTHER" id="PTHR36091">
    <property type="entry name" value="ALTERED INHERITANCE OF MITOCHONDRIA PROTEIN 9, MITOCHONDRIAL"/>
    <property type="match status" value="1"/>
</dbReference>
<accession>A0A9P4L5S0</accession>
<dbReference type="InterPro" id="IPR011009">
    <property type="entry name" value="Kinase-like_dom_sf"/>
</dbReference>
<keyword evidence="4" id="KW-0809">Transit peptide</keyword>
<reference evidence="9" key="1">
    <citation type="submission" date="2020-01" db="EMBL/GenBank/DDBJ databases">
        <authorList>
            <consortium name="DOE Joint Genome Institute"/>
            <person name="Haridas S."/>
            <person name="Albert R."/>
            <person name="Binder M."/>
            <person name="Bloem J."/>
            <person name="Labutti K."/>
            <person name="Salamov A."/>
            <person name="Andreopoulos B."/>
            <person name="Baker S.E."/>
            <person name="Barry K."/>
            <person name="Bills G."/>
            <person name="Bluhm B.H."/>
            <person name="Cannon C."/>
            <person name="Castanera R."/>
            <person name="Culley D.E."/>
            <person name="Daum C."/>
            <person name="Ezra D."/>
            <person name="Gonzalez J.B."/>
            <person name="Henrissat B."/>
            <person name="Kuo A."/>
            <person name="Liang C."/>
            <person name="Lipzen A."/>
            <person name="Lutzoni F."/>
            <person name="Magnuson J."/>
            <person name="Mondo S."/>
            <person name="Nolan M."/>
            <person name="Ohm R."/>
            <person name="Pangilinan J."/>
            <person name="Park H.-J."/>
            <person name="Ramirez L."/>
            <person name="Alfaro M."/>
            <person name="Sun H."/>
            <person name="Tritt A."/>
            <person name="Yoshinaga Y."/>
            <person name="Zwiers L.-H."/>
            <person name="Turgeon B.G."/>
            <person name="Goodwin S.B."/>
            <person name="Spatafora J.W."/>
            <person name="Crous P.W."/>
            <person name="Grigoriev I.V."/>
        </authorList>
    </citation>
    <scope>NUCLEOTIDE SEQUENCE</scope>
    <source>
        <strain evidence="9">CBS 394.84</strain>
    </source>
</reference>
<dbReference type="OrthoDB" id="2831558at2759"/>
<evidence type="ECO:0000256" key="3">
    <source>
        <dbReference type="ARBA" id="ARBA00016197"/>
    </source>
</evidence>
<dbReference type="AlphaFoldDB" id="A0A9P4L5S0"/>
<dbReference type="Pfam" id="PF01636">
    <property type="entry name" value="APH"/>
    <property type="match status" value="1"/>
</dbReference>
<feature type="coiled-coil region" evidence="7">
    <location>
        <begin position="534"/>
        <end position="565"/>
    </location>
</feature>
<keyword evidence="7" id="KW-0175">Coiled coil</keyword>
<keyword evidence="5" id="KW-0496">Mitochondrion</keyword>
<proteinExistence type="inferred from homology"/>
<dbReference type="GO" id="GO:0005739">
    <property type="term" value="C:mitochondrion"/>
    <property type="evidence" value="ECO:0007669"/>
    <property type="project" value="UniProtKB-SubCell"/>
</dbReference>
<dbReference type="PANTHER" id="PTHR36091:SF1">
    <property type="entry name" value="ALTERED INHERITANCE OF MITOCHONDRIA PROTEIN 9, MITOCHONDRIAL"/>
    <property type="match status" value="1"/>
</dbReference>
<gene>
    <name evidence="9" type="ORF">K460DRAFT_378240</name>
</gene>